<evidence type="ECO:0000313" key="3">
    <source>
        <dbReference type="Proteomes" id="UP000652761"/>
    </source>
</evidence>
<name>A0A843WTZ2_COLES</name>
<comment type="caution">
    <text evidence="2">The sequence shown here is derived from an EMBL/GenBank/DDBJ whole genome shotgun (WGS) entry which is preliminary data.</text>
</comment>
<organism evidence="2 3">
    <name type="scientific">Colocasia esculenta</name>
    <name type="common">Wild taro</name>
    <name type="synonym">Arum esculentum</name>
    <dbReference type="NCBI Taxonomy" id="4460"/>
    <lineage>
        <taxon>Eukaryota</taxon>
        <taxon>Viridiplantae</taxon>
        <taxon>Streptophyta</taxon>
        <taxon>Embryophyta</taxon>
        <taxon>Tracheophyta</taxon>
        <taxon>Spermatophyta</taxon>
        <taxon>Magnoliopsida</taxon>
        <taxon>Liliopsida</taxon>
        <taxon>Araceae</taxon>
        <taxon>Aroideae</taxon>
        <taxon>Colocasieae</taxon>
        <taxon>Colocasia</taxon>
    </lineage>
</organism>
<proteinExistence type="predicted"/>
<dbReference type="OrthoDB" id="778586at2759"/>
<dbReference type="AlphaFoldDB" id="A0A843WTZ2"/>
<dbReference type="PANTHER" id="PTHR33416">
    <property type="entry name" value="NUCLEAR PORE COMPLEX PROTEIN NUP1"/>
    <property type="match status" value="1"/>
</dbReference>
<feature type="region of interest" description="Disordered" evidence="1">
    <location>
        <begin position="1"/>
        <end position="46"/>
    </location>
</feature>
<dbReference type="PANTHER" id="PTHR33416:SF20">
    <property type="entry name" value="NUCLEAR PORE COMPLEX PROTEIN NUP1"/>
    <property type="match status" value="1"/>
</dbReference>
<evidence type="ECO:0000313" key="2">
    <source>
        <dbReference type="EMBL" id="MQM14052.1"/>
    </source>
</evidence>
<gene>
    <name evidence="2" type="ORF">Taro_046985</name>
</gene>
<dbReference type="GO" id="GO:0005635">
    <property type="term" value="C:nuclear envelope"/>
    <property type="evidence" value="ECO:0007669"/>
    <property type="project" value="TreeGrafter"/>
</dbReference>
<evidence type="ECO:0000256" key="1">
    <source>
        <dbReference type="SAM" id="MobiDB-lite"/>
    </source>
</evidence>
<reference evidence="2" key="1">
    <citation type="submission" date="2017-07" db="EMBL/GenBank/DDBJ databases">
        <title>Taro Niue Genome Assembly and Annotation.</title>
        <authorList>
            <person name="Atibalentja N."/>
            <person name="Keating K."/>
            <person name="Fields C.J."/>
        </authorList>
    </citation>
    <scope>NUCLEOTIDE SEQUENCE</scope>
    <source>
        <strain evidence="2">Niue_2</strain>
        <tissue evidence="2">Leaf</tissue>
    </source>
</reference>
<keyword evidence="3" id="KW-1185">Reference proteome</keyword>
<accession>A0A843WTZ2</accession>
<feature type="compositionally biased region" description="Low complexity" evidence="1">
    <location>
        <begin position="1"/>
        <end position="10"/>
    </location>
</feature>
<dbReference type="GO" id="GO:0071763">
    <property type="term" value="P:nuclear membrane organization"/>
    <property type="evidence" value="ECO:0007669"/>
    <property type="project" value="TreeGrafter"/>
</dbReference>
<dbReference type="EMBL" id="NMUH01005941">
    <property type="protein sequence ID" value="MQM14052.1"/>
    <property type="molecule type" value="Genomic_DNA"/>
</dbReference>
<sequence>MSESAAAAGEKGCGGGIGGKFRRRPLRRAPATPYDRPPTAARGIRGNPVEAAAAAAGRNGWLSKLVDPASRLITRGATRFFSSVFQKRLGPPPVPELGFLLGRICMTY</sequence>
<protein>
    <submittedName>
        <fullName evidence="2">Uncharacterized protein</fullName>
    </submittedName>
</protein>
<dbReference type="Proteomes" id="UP000652761">
    <property type="component" value="Unassembled WGS sequence"/>
</dbReference>